<dbReference type="SMART" id="SM00174">
    <property type="entry name" value="RHO"/>
    <property type="match status" value="1"/>
</dbReference>
<dbReference type="NCBIfam" id="TIGR00231">
    <property type="entry name" value="small_GTP"/>
    <property type="match status" value="1"/>
</dbReference>
<reference evidence="5" key="3">
    <citation type="submission" date="2015-02" db="UniProtKB">
        <authorList>
            <consortium name="EnsemblProtists"/>
        </authorList>
    </citation>
    <scope>IDENTIFICATION</scope>
    <source>
        <strain evidence="5">DAOM BR144</strain>
    </source>
</reference>
<organism evidence="5 6">
    <name type="scientific">Globisporangium ultimum (strain ATCC 200006 / CBS 805.95 / DAOM BR144)</name>
    <name type="common">Pythium ultimum</name>
    <dbReference type="NCBI Taxonomy" id="431595"/>
    <lineage>
        <taxon>Eukaryota</taxon>
        <taxon>Sar</taxon>
        <taxon>Stramenopiles</taxon>
        <taxon>Oomycota</taxon>
        <taxon>Peronosporomycetes</taxon>
        <taxon>Pythiales</taxon>
        <taxon>Pythiaceae</taxon>
        <taxon>Globisporangium</taxon>
    </lineage>
</organism>
<reference evidence="6" key="1">
    <citation type="journal article" date="2010" name="Genome Biol.">
        <title>Genome sequence of the necrotrophic plant pathogen Pythium ultimum reveals original pathogenicity mechanisms and effector repertoire.</title>
        <authorList>
            <person name="Levesque C.A."/>
            <person name="Brouwer H."/>
            <person name="Cano L."/>
            <person name="Hamilton J.P."/>
            <person name="Holt C."/>
            <person name="Huitema E."/>
            <person name="Raffaele S."/>
            <person name="Robideau G.P."/>
            <person name="Thines M."/>
            <person name="Win J."/>
            <person name="Zerillo M.M."/>
            <person name="Beakes G.W."/>
            <person name="Boore J.L."/>
            <person name="Busam D."/>
            <person name="Dumas B."/>
            <person name="Ferriera S."/>
            <person name="Fuerstenberg S.I."/>
            <person name="Gachon C.M."/>
            <person name="Gaulin E."/>
            <person name="Govers F."/>
            <person name="Grenville-Briggs L."/>
            <person name="Horner N."/>
            <person name="Hostetler J."/>
            <person name="Jiang R.H."/>
            <person name="Johnson J."/>
            <person name="Krajaejun T."/>
            <person name="Lin H."/>
            <person name="Meijer H.J."/>
            <person name="Moore B."/>
            <person name="Morris P."/>
            <person name="Phuntmart V."/>
            <person name="Puiu D."/>
            <person name="Shetty J."/>
            <person name="Stajich J.E."/>
            <person name="Tripathy S."/>
            <person name="Wawra S."/>
            <person name="van West P."/>
            <person name="Whitty B.R."/>
            <person name="Coutinho P.M."/>
            <person name="Henrissat B."/>
            <person name="Martin F."/>
            <person name="Thomas P.D."/>
            <person name="Tyler B.M."/>
            <person name="De Vries R.P."/>
            <person name="Kamoun S."/>
            <person name="Yandell M."/>
            <person name="Tisserat N."/>
            <person name="Buell C.R."/>
        </authorList>
    </citation>
    <scope>NUCLEOTIDE SEQUENCE</scope>
    <source>
        <strain evidence="6">DAOM:BR144</strain>
    </source>
</reference>
<dbReference type="EMBL" id="GL376610">
    <property type="status" value="NOT_ANNOTATED_CDS"/>
    <property type="molecule type" value="Genomic_DNA"/>
</dbReference>
<keyword evidence="1" id="KW-0547">Nucleotide-binding</keyword>
<feature type="region of interest" description="Disordered" evidence="4">
    <location>
        <begin position="277"/>
        <end position="319"/>
    </location>
</feature>
<reference evidence="6" key="2">
    <citation type="submission" date="2010-04" db="EMBL/GenBank/DDBJ databases">
        <authorList>
            <person name="Buell R."/>
            <person name="Hamilton J."/>
            <person name="Hostetler J."/>
        </authorList>
    </citation>
    <scope>NUCLEOTIDE SEQUENCE [LARGE SCALE GENOMIC DNA]</scope>
    <source>
        <strain evidence="6">DAOM:BR144</strain>
    </source>
</reference>
<dbReference type="SMART" id="SM00175">
    <property type="entry name" value="RAB"/>
    <property type="match status" value="1"/>
</dbReference>
<dbReference type="InterPro" id="IPR005225">
    <property type="entry name" value="Small_GTP-bd"/>
</dbReference>
<feature type="compositionally biased region" description="Low complexity" evidence="4">
    <location>
        <begin position="295"/>
        <end position="310"/>
    </location>
</feature>
<feature type="compositionally biased region" description="Basic and acidic residues" evidence="4">
    <location>
        <begin position="70"/>
        <end position="82"/>
    </location>
</feature>
<name>K3X5D4_GLOUD</name>
<feature type="region of interest" description="Disordered" evidence="4">
    <location>
        <begin position="1"/>
        <end position="154"/>
    </location>
</feature>
<dbReference type="InParanoid" id="K3X5D4"/>
<feature type="compositionally biased region" description="Low complexity" evidence="4">
    <location>
        <begin position="86"/>
        <end position="95"/>
    </location>
</feature>
<dbReference type="PRINTS" id="PR00449">
    <property type="entry name" value="RASTRNSFRMNG"/>
</dbReference>
<evidence type="ECO:0000256" key="1">
    <source>
        <dbReference type="ARBA" id="ARBA00022741"/>
    </source>
</evidence>
<dbReference type="PROSITE" id="PS51421">
    <property type="entry name" value="RAS"/>
    <property type="match status" value="1"/>
</dbReference>
<keyword evidence="3" id="KW-0449">Lipoprotein</keyword>
<dbReference type="GO" id="GO:0003924">
    <property type="term" value="F:GTPase activity"/>
    <property type="evidence" value="ECO:0007669"/>
    <property type="project" value="InterPro"/>
</dbReference>
<keyword evidence="2" id="KW-0342">GTP-binding</keyword>
<dbReference type="FunFam" id="3.40.50.300:FF:001129">
    <property type="entry name" value="ras-related protein Rab-44 isoform X2"/>
    <property type="match status" value="1"/>
</dbReference>
<dbReference type="InterPro" id="IPR027417">
    <property type="entry name" value="P-loop_NTPase"/>
</dbReference>
<dbReference type="AlphaFoldDB" id="K3X5D4"/>
<dbReference type="HOGENOM" id="CLU_036147_0_0_1"/>
<dbReference type="PROSITE" id="PS51419">
    <property type="entry name" value="RAB"/>
    <property type="match status" value="1"/>
</dbReference>
<dbReference type="Gene3D" id="3.40.50.300">
    <property type="entry name" value="P-loop containing nucleotide triphosphate hydrolases"/>
    <property type="match status" value="1"/>
</dbReference>
<keyword evidence="6" id="KW-1185">Reference proteome</keyword>
<dbReference type="PROSITE" id="PS51420">
    <property type="entry name" value="RHO"/>
    <property type="match status" value="1"/>
</dbReference>
<dbReference type="SMART" id="SM00173">
    <property type="entry name" value="RAS"/>
    <property type="match status" value="1"/>
</dbReference>
<feature type="compositionally biased region" description="Basic and acidic residues" evidence="4">
    <location>
        <begin position="8"/>
        <end position="23"/>
    </location>
</feature>
<evidence type="ECO:0000313" key="5">
    <source>
        <dbReference type="EnsemblProtists" id="PYU1_T012433"/>
    </source>
</evidence>
<protein>
    <submittedName>
        <fullName evidence="5">Uncharacterized protein</fullName>
    </submittedName>
</protein>
<dbReference type="SMART" id="SM00176">
    <property type="entry name" value="RAN"/>
    <property type="match status" value="1"/>
</dbReference>
<dbReference type="VEuPathDB" id="FungiDB:PYU1_G012407"/>
<dbReference type="eggNOG" id="KOG0078">
    <property type="taxonomic scope" value="Eukaryota"/>
</dbReference>
<dbReference type="CDD" id="cd00154">
    <property type="entry name" value="Rab"/>
    <property type="match status" value="1"/>
</dbReference>
<dbReference type="PANTHER" id="PTHR47977">
    <property type="entry name" value="RAS-RELATED PROTEIN RAB"/>
    <property type="match status" value="1"/>
</dbReference>
<dbReference type="STRING" id="431595.K3X5D4"/>
<accession>K3X5D4</accession>
<feature type="compositionally biased region" description="Acidic residues" evidence="4">
    <location>
        <begin position="142"/>
        <end position="152"/>
    </location>
</feature>
<evidence type="ECO:0000256" key="4">
    <source>
        <dbReference type="SAM" id="MobiDB-lite"/>
    </source>
</evidence>
<evidence type="ECO:0000256" key="2">
    <source>
        <dbReference type="ARBA" id="ARBA00023134"/>
    </source>
</evidence>
<dbReference type="InterPro" id="IPR050227">
    <property type="entry name" value="Rab"/>
</dbReference>
<feature type="compositionally biased region" description="Basic and acidic residues" evidence="4">
    <location>
        <begin position="109"/>
        <end position="124"/>
    </location>
</feature>
<dbReference type="EnsemblProtists" id="PYU1_T012433">
    <property type="protein sequence ID" value="PYU1_T012433"/>
    <property type="gene ID" value="PYU1_G012407"/>
</dbReference>
<dbReference type="GO" id="GO:0005525">
    <property type="term" value="F:GTP binding"/>
    <property type="evidence" value="ECO:0007669"/>
    <property type="project" value="UniProtKB-KW"/>
</dbReference>
<evidence type="ECO:0000256" key="3">
    <source>
        <dbReference type="ARBA" id="ARBA00023288"/>
    </source>
</evidence>
<evidence type="ECO:0000313" key="6">
    <source>
        <dbReference type="Proteomes" id="UP000019132"/>
    </source>
</evidence>
<dbReference type="Pfam" id="PF00071">
    <property type="entry name" value="Ras"/>
    <property type="match status" value="1"/>
</dbReference>
<dbReference type="SUPFAM" id="SSF52540">
    <property type="entry name" value="P-loop containing nucleoside triphosphate hydrolases"/>
    <property type="match status" value="1"/>
</dbReference>
<dbReference type="OMA" id="YNCRFIE"/>
<proteinExistence type="predicted"/>
<dbReference type="Proteomes" id="UP000019132">
    <property type="component" value="Unassembled WGS sequence"/>
</dbReference>
<dbReference type="InterPro" id="IPR001806">
    <property type="entry name" value="Small_GTPase"/>
</dbReference>
<sequence>MSADEDADRAWEREMEMAIESRGRTRSRSILATDDHDDDGASSSRRSTSRRRYHDDDDDQNSEKMYQLDALDREIDIIDNGHDPSWSRSNSGGSSADMRSRARSFSARKLAEMESEAAEHDNSGRRRSCSFSSLNRGSSRNDDDDDEDEGGSDVEQIVKRAASLSKIYLVGSAPVDVSKLQDDSKIVGVKKVEVVQPTGALSAKALDALSEGLQLSVDSSLMLGQGGLLAKEHEKQLTEEQLEEKKMEEEEDHKLKAEKLSTRKTLSARASMFKNKVFKSKPKPLSPSDGLKTNAGDAASASSFSGAEGKAQSESVTDVPVVPKKRHKLKLLLLGDSGVGKTSLMRVFSGDEFSESMLATAGVDFKLRHTTIADEDITLQIWDTAGQERFHRITATYYKGANGIVLVYDVSDKKGFDNVGYWMNNIRQYSSPHMPAMLLVGNKIDLPNRVVSFEEGQAAANQYNCRFIETSAKTSENTNGALETIARDAFLMSINPNMTQKMLLEKEKSFVGRRNKENCVIQ</sequence>
<feature type="region of interest" description="Disordered" evidence="4">
    <location>
        <begin position="236"/>
        <end position="257"/>
    </location>
</feature>